<gene>
    <name evidence="6" type="ORF">PECM_006867</name>
</gene>
<feature type="region of interest" description="Disordered" evidence="4">
    <location>
        <begin position="53"/>
        <end position="84"/>
    </location>
</feature>
<feature type="region of interest" description="Disordered" evidence="4">
    <location>
        <begin position="321"/>
        <end position="361"/>
    </location>
</feature>
<proteinExistence type="predicted"/>
<dbReference type="InterPro" id="IPR054076">
    <property type="entry name" value="ZUO1-like_ZHD"/>
</dbReference>
<dbReference type="InterPro" id="IPR001623">
    <property type="entry name" value="DnaJ_domain"/>
</dbReference>
<dbReference type="CDD" id="cd06257">
    <property type="entry name" value="DnaJ"/>
    <property type="match status" value="1"/>
</dbReference>
<dbReference type="Gene3D" id="1.10.287.110">
    <property type="entry name" value="DnaJ domain"/>
    <property type="match status" value="1"/>
</dbReference>
<keyword evidence="3" id="KW-0143">Chaperone</keyword>
<dbReference type="EMBL" id="WIWV01000059">
    <property type="protein sequence ID" value="KAF7715456.1"/>
    <property type="molecule type" value="Genomic_DNA"/>
</dbReference>
<dbReference type="InterPro" id="IPR042569">
    <property type="entry name" value="RAC_head_sf"/>
</dbReference>
<evidence type="ECO:0000256" key="3">
    <source>
        <dbReference type="ARBA" id="ARBA00023186"/>
    </source>
</evidence>
<dbReference type="InterPro" id="IPR032003">
    <property type="entry name" value="RAC_head"/>
</dbReference>
<protein>
    <submittedName>
        <fullName evidence="6">DnaJ domain-containing protein</fullName>
    </submittedName>
</protein>
<dbReference type="Pfam" id="PF16717">
    <property type="entry name" value="RAC_head"/>
    <property type="match status" value="1"/>
</dbReference>
<dbReference type="PROSITE" id="PS00636">
    <property type="entry name" value="DNAJ_1"/>
    <property type="match status" value="1"/>
</dbReference>
<dbReference type="PANTHER" id="PTHR43999:SF1">
    <property type="entry name" value="DNAJ HOMOLOG SUBFAMILY C MEMBER 2"/>
    <property type="match status" value="1"/>
</dbReference>
<organism evidence="6 7">
    <name type="scientific">Penicillium ucsense</name>
    <dbReference type="NCBI Taxonomy" id="2839758"/>
    <lineage>
        <taxon>Eukaryota</taxon>
        <taxon>Fungi</taxon>
        <taxon>Dikarya</taxon>
        <taxon>Ascomycota</taxon>
        <taxon>Pezizomycotina</taxon>
        <taxon>Eurotiomycetes</taxon>
        <taxon>Eurotiomycetidae</taxon>
        <taxon>Eurotiales</taxon>
        <taxon>Aspergillaceae</taxon>
        <taxon>Penicillium</taxon>
    </lineage>
</organism>
<dbReference type="OrthoDB" id="1690618at2759"/>
<keyword evidence="2" id="KW-0963">Cytoplasm</keyword>
<evidence type="ECO:0000256" key="1">
    <source>
        <dbReference type="ARBA" id="ARBA00004496"/>
    </source>
</evidence>
<feature type="compositionally biased region" description="Basic residues" evidence="4">
    <location>
        <begin position="255"/>
        <end position="270"/>
    </location>
</feature>
<dbReference type="Pfam" id="PF26185">
    <property type="entry name" value="Zuotin_N"/>
    <property type="match status" value="1"/>
</dbReference>
<dbReference type="Pfam" id="PF00226">
    <property type="entry name" value="DnaJ"/>
    <property type="match status" value="1"/>
</dbReference>
<dbReference type="Gene3D" id="1.10.8.840">
    <property type="entry name" value="Ribosome-associated complex head domain"/>
    <property type="match status" value="1"/>
</dbReference>
<dbReference type="Pfam" id="PF21884">
    <property type="entry name" value="ZUO1-like_ZHD"/>
    <property type="match status" value="1"/>
</dbReference>
<evidence type="ECO:0000259" key="5">
    <source>
        <dbReference type="PROSITE" id="PS50076"/>
    </source>
</evidence>
<dbReference type="SUPFAM" id="SSF46565">
    <property type="entry name" value="Chaperone J-domain"/>
    <property type="match status" value="1"/>
</dbReference>
<comment type="caution">
    <text evidence="6">The sequence shown here is derived from an EMBL/GenBank/DDBJ whole genome shotgun (WGS) entry which is preliminary data.</text>
</comment>
<feature type="region of interest" description="Disordered" evidence="4">
    <location>
        <begin position="248"/>
        <end position="272"/>
    </location>
</feature>
<dbReference type="InterPro" id="IPR036869">
    <property type="entry name" value="J_dom_sf"/>
</dbReference>
<reference evidence="6" key="1">
    <citation type="journal article" date="2020" name="Front. Microbiol.">
        <title>Gene regulatory networks of Penicillium echinulatum 2HH and Penicillium oxalicum 114-2 inferred by a computational biology approach.</title>
        <authorList>
            <person name="Lenz A.R."/>
            <person name="Galan-Vasquez E."/>
            <person name="Balbinot E."/>
            <person name="De Abreu F.P."/>
            <person name="De Oliveira N.S."/>
            <person name="Da Rosa L.O."/>
            <person name="De Avila E Silva S."/>
            <person name="Camassola M."/>
            <person name="Dillon A.J.P."/>
            <person name="Perez-Rueda E."/>
        </authorList>
    </citation>
    <scope>NUCLEOTIDE SEQUENCE</scope>
    <source>
        <strain evidence="6">S1M29</strain>
    </source>
</reference>
<dbReference type="GO" id="GO:0043022">
    <property type="term" value="F:ribosome binding"/>
    <property type="evidence" value="ECO:0007669"/>
    <property type="project" value="InterPro"/>
</dbReference>
<dbReference type="PANTHER" id="PTHR43999">
    <property type="entry name" value="DNAJ HOMOLOG SUBFAMILY C MEMBER 2"/>
    <property type="match status" value="1"/>
</dbReference>
<evidence type="ECO:0000256" key="4">
    <source>
        <dbReference type="SAM" id="MobiDB-lite"/>
    </source>
</evidence>
<dbReference type="CDD" id="cd23953">
    <property type="entry name" value="zuotin_NTD"/>
    <property type="match status" value="1"/>
</dbReference>
<dbReference type="AlphaFoldDB" id="A0A8J8W2X6"/>
<dbReference type="InterPro" id="IPR058871">
    <property type="entry name" value="Zuotin_N"/>
</dbReference>
<feature type="domain" description="J" evidence="5">
    <location>
        <begin position="101"/>
        <end position="172"/>
    </location>
</feature>
<dbReference type="GO" id="GO:0005829">
    <property type="term" value="C:cytosol"/>
    <property type="evidence" value="ECO:0007669"/>
    <property type="project" value="TreeGrafter"/>
</dbReference>
<dbReference type="SMART" id="SM00271">
    <property type="entry name" value="DnaJ"/>
    <property type="match status" value="1"/>
</dbReference>
<feature type="compositionally biased region" description="Basic and acidic residues" evidence="4">
    <location>
        <begin position="321"/>
        <end position="353"/>
    </location>
</feature>
<dbReference type="InterPro" id="IPR044634">
    <property type="entry name" value="Zuotin/DnaJC2"/>
</dbReference>
<dbReference type="InterPro" id="IPR018253">
    <property type="entry name" value="DnaJ_domain_CS"/>
</dbReference>
<dbReference type="PROSITE" id="PS50076">
    <property type="entry name" value="DNAJ_2"/>
    <property type="match status" value="1"/>
</dbReference>
<evidence type="ECO:0000256" key="2">
    <source>
        <dbReference type="ARBA" id="ARBA00022490"/>
    </source>
</evidence>
<dbReference type="GO" id="GO:0051083">
    <property type="term" value="P:'de novo' cotranslational protein folding"/>
    <property type="evidence" value="ECO:0007669"/>
    <property type="project" value="InterPro"/>
</dbReference>
<sequence>MASVQVVNVSLPSLPSGWTAEKDFKAVGALSAATQRNIEPVGPHFLAHARRKRHARTFSEDERIQAQQNVKKTEDEEDEDISEDEDPMMLAREAKDWKAQDHYAVLGLTKYRWRATPEQIKRAHRKKVLRHHPDKKAAMGQRDENDNFFKCIQKATELLLDPVRRRQFDSVDEAADIDPPSKKDLQKGNFYKLWGPVFEAEGRFSNKQPVPKLGDENSTQQEVETFYNFWYNFDSWRTFEYLDEDIPDDGEGRDQKRHTEKKNANARRKRKSEDIARLRELVDECLAGDERIKKFKQQARAGKDAKRKAKEDEAKRLIEERERAKAEAEAAKKNAEEAAKAEREEKKKAKEAAKNAAKKNKRVLKSSVKDVNYFADGEASAAQVDAVLGDVELVMGKIDVDELAELASRLTVAGKDGSAVKAAWADESKRLVEAGKLKEGEVKAFA</sequence>
<evidence type="ECO:0000313" key="6">
    <source>
        <dbReference type="EMBL" id="KAF7715456.1"/>
    </source>
</evidence>
<comment type="subcellular location">
    <subcellularLocation>
        <location evidence="1">Cytoplasm</location>
    </subcellularLocation>
</comment>
<dbReference type="GO" id="GO:0006450">
    <property type="term" value="P:regulation of translational fidelity"/>
    <property type="evidence" value="ECO:0007669"/>
    <property type="project" value="InterPro"/>
</dbReference>
<dbReference type="GO" id="GO:0030544">
    <property type="term" value="F:Hsp70 protein binding"/>
    <property type="evidence" value="ECO:0007669"/>
    <property type="project" value="InterPro"/>
</dbReference>
<keyword evidence="7" id="KW-1185">Reference proteome</keyword>
<accession>A0A8J8W2X6</accession>
<name>A0A8J8W2X6_9EURO</name>
<evidence type="ECO:0000313" key="7">
    <source>
        <dbReference type="Proteomes" id="UP000631181"/>
    </source>
</evidence>
<feature type="compositionally biased region" description="Acidic residues" evidence="4">
    <location>
        <begin position="75"/>
        <end position="84"/>
    </location>
</feature>
<dbReference type="Proteomes" id="UP000631181">
    <property type="component" value="Unassembled WGS sequence"/>
</dbReference>